<feature type="transmembrane region" description="Helical" evidence="11">
    <location>
        <begin position="829"/>
        <end position="862"/>
    </location>
</feature>
<dbReference type="AlphaFoldDB" id="T0PQ70"/>
<dbReference type="InterPro" id="IPR017871">
    <property type="entry name" value="ABC_transporter-like_CS"/>
</dbReference>
<evidence type="ECO:0000256" key="6">
    <source>
        <dbReference type="ARBA" id="ARBA00022741"/>
    </source>
</evidence>
<dbReference type="PROSITE" id="PS50893">
    <property type="entry name" value="ABC_TRANSPORTER_2"/>
    <property type="match status" value="2"/>
</dbReference>
<gene>
    <name evidence="14" type="ORF">SDRG_14673</name>
</gene>
<dbReference type="GO" id="GO:0016887">
    <property type="term" value="F:ATP hydrolysis activity"/>
    <property type="evidence" value="ECO:0007669"/>
    <property type="project" value="InterPro"/>
</dbReference>
<feature type="transmembrane region" description="Helical" evidence="11">
    <location>
        <begin position="142"/>
        <end position="162"/>
    </location>
</feature>
<feature type="domain" description="ABC transmembrane type-1" evidence="13">
    <location>
        <begin position="102"/>
        <end position="385"/>
    </location>
</feature>
<dbReference type="SUPFAM" id="SSF90123">
    <property type="entry name" value="ABC transporter transmembrane region"/>
    <property type="match status" value="2"/>
</dbReference>
<dbReference type="GO" id="GO:0005774">
    <property type="term" value="C:vacuolar membrane"/>
    <property type="evidence" value="ECO:0007669"/>
    <property type="project" value="UniProtKB-SubCell"/>
</dbReference>
<evidence type="ECO:0000256" key="8">
    <source>
        <dbReference type="ARBA" id="ARBA00022989"/>
    </source>
</evidence>
<dbReference type="Pfam" id="PF00664">
    <property type="entry name" value="ABC_membrane"/>
    <property type="match status" value="2"/>
</dbReference>
<keyword evidence="6" id="KW-0547">Nucleotide-binding</keyword>
<dbReference type="InterPro" id="IPR003439">
    <property type="entry name" value="ABC_transporter-like_ATP-bd"/>
</dbReference>
<dbReference type="STRING" id="1156394.T0PQ70"/>
<feature type="region of interest" description="Disordered" evidence="10">
    <location>
        <begin position="646"/>
        <end position="684"/>
    </location>
</feature>
<feature type="transmembrane region" description="Helical" evidence="11">
    <location>
        <begin position="787"/>
        <end position="809"/>
    </location>
</feature>
<protein>
    <recommendedName>
        <fullName evidence="16">ATP-binding Cassette (ABC) Superfamily</fullName>
    </recommendedName>
</protein>
<keyword evidence="8 11" id="KW-1133">Transmembrane helix</keyword>
<feature type="transmembrane region" description="Helical" evidence="11">
    <location>
        <begin position="218"/>
        <end position="236"/>
    </location>
</feature>
<evidence type="ECO:0000256" key="10">
    <source>
        <dbReference type="SAM" id="MobiDB-lite"/>
    </source>
</evidence>
<dbReference type="RefSeq" id="XP_008619044.1">
    <property type="nucleotide sequence ID" value="XM_008620822.1"/>
</dbReference>
<dbReference type="InParanoid" id="T0PQ70"/>
<evidence type="ECO:0000256" key="1">
    <source>
        <dbReference type="ARBA" id="ARBA00004128"/>
    </source>
</evidence>
<sequence length="1267" mass="138191">MTSYHPVQTPTNDVSKGDRGVNPRETARWPSILTIGWISRLIQRGAIAPLTEDDTWPLPAHDTAAALHDRFEPHWAFEKIRAVPRLHYALWLTFRGQILRDLFLYFVYAGMMLLQPILIQSILQCIEQDPVVHTSMHITNGYVLAALLTALSFVSITLIDYAQYSNSHTGCNAKSIVLDLVFRKTLMLSGAAAVGLSTGDIVTLASVDADRIFMGFSFGYWALVGPLMLLAVYILIGYQLGAVVGVIGGVTMFLALYVGYVSGRKVGDIRRDLLKVQASRVKLTNEVLQGIRVVKLYAWEASLEAQLATIRDHEIALLKKYHTRRTFNTVLLYIAPVISLAICLLVYVALGHTLTAPIAFTALAYVNVARFPCTVFSTSIMMTAEMLASCERIGTYLASTNVVAAIDAPVYNGPTTVAMTDAAFSWATSTPDIEASSLTLRDLTFTLTPGSLTIVVGPVGSGKSSLVSAILGEIPHVHGHRNVAGRLSYVSQEPWIQHATIKNNILFHADDDDDDYYHRVLAACQLGPDLAMLPLGDATEIGERGINLSGGQKARVSLARSVYHQSADIYLLDDPLSALDVHVATAVFHECIRGLLGGKTTILVLNSHYHFLPLADRVLLMDNGSIVGDGCFESLKTDFPHLMNFTESNATQDDNDDSASPSLDKPTPPKETGASVQKAGGGLMDKEDRATGAVSAATYKTYFGSSGYNGLVVAASICVFLTLSQTALAMTDWFMSYWSNHATMMAKVSSGYIYLGCAVVSVVLVYGRSLYILMVAIKCSQSLHALLLRKVLAAPVPTFFDVTPIGRILNRFSSDLDQTDSQLPYFGLLLLQFVFQIVAVLIVCVVSTPYILIVYVPLAYLFFKVQQYYNKSSTELKRLESTSRSPVVTSVAETLSGLSTIRAFNKTRIILAKQRASVDHYMSFSFLFTCAGRWFQMRLDWLSAAIIAGVAFICILTKASIGIAAAGLTLTYASQLSVFLSNTAKMLNMVENLMTSVERLSHYKSLENEDESTIGRVTVDAAWPSAGVITFCNYSMRYREHLDLVLNQVSFTVPSGAKVGICGRTGSGKSSLMAALFRMVPRASGSIAIDDVDIATVSVTTLRSRLTIIPQDPVLFSGSLRFNLDPSGTAGDDELWRVLKQVHLAEGVASLDDEVAERGSNFSVGQRQLLCIARALLRRSQVVVLDEATASIDLESDKRIQATITECFVGITMLIIAHRLDTIIDSDRILVLDAGRVVEYDTPNVLLAKADGEFATLAAQAQLQRPL</sequence>
<dbReference type="PROSITE" id="PS00211">
    <property type="entry name" value="ABC_TRANSPORTER_1"/>
    <property type="match status" value="2"/>
</dbReference>
<evidence type="ECO:0000256" key="3">
    <source>
        <dbReference type="ARBA" id="ARBA00022448"/>
    </source>
</evidence>
<feature type="transmembrane region" description="Helical" evidence="11">
    <location>
        <begin position="356"/>
        <end position="376"/>
    </location>
</feature>
<keyword evidence="7" id="KW-0067">ATP-binding</keyword>
<dbReference type="CDD" id="cd18579">
    <property type="entry name" value="ABC_6TM_ABCC_D1"/>
    <property type="match status" value="1"/>
</dbReference>
<dbReference type="GO" id="GO:0140359">
    <property type="term" value="F:ABC-type transporter activity"/>
    <property type="evidence" value="ECO:0007669"/>
    <property type="project" value="InterPro"/>
</dbReference>
<feature type="domain" description="ABC transporter" evidence="12">
    <location>
        <begin position="417"/>
        <end position="648"/>
    </location>
</feature>
<feature type="compositionally biased region" description="Polar residues" evidence="10">
    <location>
        <begin position="1"/>
        <end position="14"/>
    </location>
</feature>
<dbReference type="Pfam" id="PF00005">
    <property type="entry name" value="ABC_tran"/>
    <property type="match status" value="2"/>
</dbReference>
<feature type="transmembrane region" description="Helical" evidence="11">
    <location>
        <begin position="941"/>
        <end position="970"/>
    </location>
</feature>
<evidence type="ECO:0000256" key="5">
    <source>
        <dbReference type="ARBA" id="ARBA00022737"/>
    </source>
</evidence>
<keyword evidence="3" id="KW-0813">Transport</keyword>
<feature type="domain" description="ABC transmembrane type-1" evidence="13">
    <location>
        <begin position="717"/>
        <end position="992"/>
    </location>
</feature>
<dbReference type="SMART" id="SM00382">
    <property type="entry name" value="AAA"/>
    <property type="match status" value="2"/>
</dbReference>
<keyword evidence="4 11" id="KW-0812">Transmembrane</keyword>
<dbReference type="OMA" id="KTHVKEM"/>
<evidence type="ECO:0000256" key="9">
    <source>
        <dbReference type="ARBA" id="ARBA00023136"/>
    </source>
</evidence>
<dbReference type="Gene3D" id="1.20.1560.10">
    <property type="entry name" value="ABC transporter type 1, transmembrane domain"/>
    <property type="match status" value="2"/>
</dbReference>
<evidence type="ECO:0000313" key="15">
    <source>
        <dbReference type="Proteomes" id="UP000030762"/>
    </source>
</evidence>
<evidence type="ECO:0000256" key="4">
    <source>
        <dbReference type="ARBA" id="ARBA00022692"/>
    </source>
</evidence>
<feature type="transmembrane region" description="Helical" evidence="11">
    <location>
        <begin position="330"/>
        <end position="350"/>
    </location>
</feature>
<feature type="transmembrane region" description="Helical" evidence="11">
    <location>
        <begin position="102"/>
        <end position="122"/>
    </location>
</feature>
<feature type="domain" description="ABC transporter" evidence="12">
    <location>
        <begin position="1029"/>
        <end position="1259"/>
    </location>
</feature>
<feature type="transmembrane region" description="Helical" evidence="11">
    <location>
        <begin position="242"/>
        <end position="261"/>
    </location>
</feature>
<dbReference type="PANTHER" id="PTHR24223:SF443">
    <property type="entry name" value="MULTIDRUG-RESISTANCE LIKE PROTEIN 1, ISOFORM I"/>
    <property type="match status" value="1"/>
</dbReference>
<evidence type="ECO:0000259" key="12">
    <source>
        <dbReference type="PROSITE" id="PS50893"/>
    </source>
</evidence>
<dbReference type="PANTHER" id="PTHR24223">
    <property type="entry name" value="ATP-BINDING CASSETTE SUB-FAMILY C"/>
    <property type="match status" value="1"/>
</dbReference>
<feature type="transmembrane region" description="Helical" evidence="11">
    <location>
        <begin position="751"/>
        <end position="775"/>
    </location>
</feature>
<dbReference type="FunCoup" id="T0PQ70">
    <property type="interactions" value="4"/>
</dbReference>
<dbReference type="FunFam" id="3.40.50.300:FF:000997">
    <property type="entry name" value="Multidrug resistance-associated protein 1"/>
    <property type="match status" value="1"/>
</dbReference>
<evidence type="ECO:0000256" key="2">
    <source>
        <dbReference type="ARBA" id="ARBA00009726"/>
    </source>
</evidence>
<dbReference type="eggNOG" id="KOG0054">
    <property type="taxonomic scope" value="Eukaryota"/>
</dbReference>
<keyword evidence="15" id="KW-1185">Reference proteome</keyword>
<dbReference type="CDD" id="cd03244">
    <property type="entry name" value="ABCC_MRP_domain2"/>
    <property type="match status" value="1"/>
</dbReference>
<keyword evidence="5" id="KW-0677">Repeat</keyword>
<evidence type="ECO:0008006" key="16">
    <source>
        <dbReference type="Google" id="ProtNLM"/>
    </source>
</evidence>
<dbReference type="PROSITE" id="PS50929">
    <property type="entry name" value="ABC_TM1F"/>
    <property type="match status" value="2"/>
</dbReference>
<dbReference type="GeneID" id="19955400"/>
<evidence type="ECO:0000313" key="14">
    <source>
        <dbReference type="EMBL" id="EQC27624.1"/>
    </source>
</evidence>
<dbReference type="EMBL" id="JH767206">
    <property type="protein sequence ID" value="EQC27624.1"/>
    <property type="molecule type" value="Genomic_DNA"/>
</dbReference>
<comment type="subcellular location">
    <subcellularLocation>
        <location evidence="1">Vacuole membrane</location>
        <topology evidence="1">Multi-pass membrane protein</topology>
    </subcellularLocation>
</comment>
<organism evidence="14 15">
    <name type="scientific">Saprolegnia diclina (strain VS20)</name>
    <dbReference type="NCBI Taxonomy" id="1156394"/>
    <lineage>
        <taxon>Eukaryota</taxon>
        <taxon>Sar</taxon>
        <taxon>Stramenopiles</taxon>
        <taxon>Oomycota</taxon>
        <taxon>Saprolegniomycetes</taxon>
        <taxon>Saprolegniales</taxon>
        <taxon>Saprolegniaceae</taxon>
        <taxon>Saprolegnia</taxon>
    </lineage>
</organism>
<dbReference type="VEuPathDB" id="FungiDB:SDRG_14673"/>
<evidence type="ECO:0000259" key="13">
    <source>
        <dbReference type="PROSITE" id="PS50929"/>
    </source>
</evidence>
<dbReference type="GO" id="GO:0005524">
    <property type="term" value="F:ATP binding"/>
    <property type="evidence" value="ECO:0007669"/>
    <property type="project" value="UniProtKB-KW"/>
</dbReference>
<dbReference type="InterPro" id="IPR044746">
    <property type="entry name" value="ABCC_6TM_D1"/>
</dbReference>
<keyword evidence="9 11" id="KW-0472">Membrane</keyword>
<dbReference type="CDD" id="cd18580">
    <property type="entry name" value="ABC_6TM_ABCC_D2"/>
    <property type="match status" value="1"/>
</dbReference>
<evidence type="ECO:0000256" key="7">
    <source>
        <dbReference type="ARBA" id="ARBA00022840"/>
    </source>
</evidence>
<dbReference type="OrthoDB" id="6500128at2759"/>
<dbReference type="InterPro" id="IPR044726">
    <property type="entry name" value="ABCC_6TM_D2"/>
</dbReference>
<dbReference type="InterPro" id="IPR003593">
    <property type="entry name" value="AAA+_ATPase"/>
</dbReference>
<dbReference type="Proteomes" id="UP000030762">
    <property type="component" value="Unassembled WGS sequence"/>
</dbReference>
<feature type="transmembrane region" description="Helical" evidence="11">
    <location>
        <begin position="710"/>
        <end position="731"/>
    </location>
</feature>
<dbReference type="FunFam" id="3.40.50.300:FF:000074">
    <property type="entry name" value="Multidrug resistance-associated protein 5 isoform 1"/>
    <property type="match status" value="1"/>
</dbReference>
<feature type="region of interest" description="Disordered" evidence="10">
    <location>
        <begin position="1"/>
        <end position="23"/>
    </location>
</feature>
<name>T0PQ70_SAPDV</name>
<accession>T0PQ70</accession>
<dbReference type="InterPro" id="IPR027417">
    <property type="entry name" value="P-loop_NTPase"/>
</dbReference>
<reference evidence="14 15" key="1">
    <citation type="submission" date="2012-04" db="EMBL/GenBank/DDBJ databases">
        <title>The Genome Sequence of Saprolegnia declina VS20.</title>
        <authorList>
            <consortium name="The Broad Institute Genome Sequencing Platform"/>
            <person name="Russ C."/>
            <person name="Nusbaum C."/>
            <person name="Tyler B."/>
            <person name="van West P."/>
            <person name="Dieguez-Uribeondo J."/>
            <person name="de Bruijn I."/>
            <person name="Tripathy S."/>
            <person name="Jiang R."/>
            <person name="Young S.K."/>
            <person name="Zeng Q."/>
            <person name="Gargeya S."/>
            <person name="Fitzgerald M."/>
            <person name="Haas B."/>
            <person name="Abouelleil A."/>
            <person name="Alvarado L."/>
            <person name="Arachchi H.M."/>
            <person name="Berlin A."/>
            <person name="Chapman S.B."/>
            <person name="Goldberg J."/>
            <person name="Griggs A."/>
            <person name="Gujja S."/>
            <person name="Hansen M."/>
            <person name="Howarth C."/>
            <person name="Imamovic A."/>
            <person name="Larimer J."/>
            <person name="McCowen C."/>
            <person name="Montmayeur A."/>
            <person name="Murphy C."/>
            <person name="Neiman D."/>
            <person name="Pearson M."/>
            <person name="Priest M."/>
            <person name="Roberts A."/>
            <person name="Saif S."/>
            <person name="Shea T."/>
            <person name="Sisk P."/>
            <person name="Sykes S."/>
            <person name="Wortman J."/>
            <person name="Nusbaum C."/>
            <person name="Birren B."/>
        </authorList>
    </citation>
    <scope>NUCLEOTIDE SEQUENCE [LARGE SCALE GENOMIC DNA]</scope>
    <source>
        <strain evidence="14 15">VS20</strain>
    </source>
</reference>
<dbReference type="SUPFAM" id="SSF52540">
    <property type="entry name" value="P-loop containing nucleoside triphosphate hydrolases"/>
    <property type="match status" value="2"/>
</dbReference>
<proteinExistence type="inferred from homology"/>
<evidence type="ECO:0000256" key="11">
    <source>
        <dbReference type="SAM" id="Phobius"/>
    </source>
</evidence>
<dbReference type="InterPro" id="IPR050173">
    <property type="entry name" value="ABC_transporter_C-like"/>
</dbReference>
<dbReference type="InterPro" id="IPR036640">
    <property type="entry name" value="ABC1_TM_sf"/>
</dbReference>
<dbReference type="Gene3D" id="3.40.50.300">
    <property type="entry name" value="P-loop containing nucleotide triphosphate hydrolases"/>
    <property type="match status" value="2"/>
</dbReference>
<dbReference type="FunFam" id="1.20.1560.10:FF:000013">
    <property type="entry name" value="ABC transporter C family member 2"/>
    <property type="match status" value="1"/>
</dbReference>
<dbReference type="CDD" id="cd03250">
    <property type="entry name" value="ABCC_MRP_domain1"/>
    <property type="match status" value="1"/>
</dbReference>
<comment type="similarity">
    <text evidence="2">Belongs to the ABC transporter superfamily. ABCC family. Conjugate transporter (TC 3.A.1.208) subfamily.</text>
</comment>
<dbReference type="InterPro" id="IPR011527">
    <property type="entry name" value="ABC1_TM_dom"/>
</dbReference>